<evidence type="ECO:0000256" key="1">
    <source>
        <dbReference type="ARBA" id="ARBA00022729"/>
    </source>
</evidence>
<evidence type="ECO:0000313" key="3">
    <source>
        <dbReference type="Proteomes" id="UP000199064"/>
    </source>
</evidence>
<dbReference type="AlphaFoldDB" id="A0A1H4MSD3"/>
<protein>
    <submittedName>
        <fullName evidence="2">ABC-type Fe3+ transport system, substrate-binding protein</fullName>
    </submittedName>
</protein>
<dbReference type="EMBL" id="FNSL01000001">
    <property type="protein sequence ID" value="SEB85991.1"/>
    <property type="molecule type" value="Genomic_DNA"/>
</dbReference>
<accession>A0A1H4MSD3</accession>
<dbReference type="Gene3D" id="3.40.190.10">
    <property type="entry name" value="Periplasmic binding protein-like II"/>
    <property type="match status" value="2"/>
</dbReference>
<gene>
    <name evidence="2" type="ORF">SAMN05216452_3453</name>
</gene>
<keyword evidence="3" id="KW-1185">Reference proteome</keyword>
<dbReference type="Proteomes" id="UP000199064">
    <property type="component" value="Unassembled WGS sequence"/>
</dbReference>
<sequence>MPCGLASLGGEPLRRLLHCWVVSACVWISGAAFAQAADTGCRLQIITSYPESFYRPFVERFSSDHGRTCVTNKNTIALMRHMREGRRPVADVVWTSSPVAFAALDAEGLLDHRPELSFDPSHFGGLVVDDASGARFGFALSQIGLMWKPDGETIGPTAEVELLAQDRYRNRIGMTSPARSGTTHLFIETVLQNQGWDEGWALLSRIGSNLATVTARSFGVREGIARNRFVLGIGIDFLAKAANETQPRIAFAPLRDSAVFPASVGIARTGAENPLAVNFVEFLRSDTGQNLLLRPAIARIPVNPDLWGQVGFEPEQSAGAAFDAALAARRLPIVNALFDEMITYRYLELAEIRAGIDRLMAAPEAADDPQLRNLIAEARDRVETVPVASFMSDAAELISQLEGSDLVDLSANGEGTLRDSWSRDFSGRFSRARELIARGDARLAELTSERAP</sequence>
<dbReference type="PANTHER" id="PTHR30006:SF25">
    <property type="entry name" value="PHOSPHOGLYCERATE TRANSPORT REGULATORY PROTEIN PGTC"/>
    <property type="match status" value="1"/>
</dbReference>
<name>A0A1H4MSD3_9HYPH</name>
<dbReference type="SUPFAM" id="SSF53850">
    <property type="entry name" value="Periplasmic binding protein-like II"/>
    <property type="match status" value="1"/>
</dbReference>
<evidence type="ECO:0000313" key="2">
    <source>
        <dbReference type="EMBL" id="SEB85991.1"/>
    </source>
</evidence>
<reference evidence="3" key="1">
    <citation type="submission" date="2016-10" db="EMBL/GenBank/DDBJ databases">
        <authorList>
            <person name="Varghese N."/>
            <person name="Submissions S."/>
        </authorList>
    </citation>
    <scope>NUCLEOTIDE SEQUENCE [LARGE SCALE GENOMIC DNA]</scope>
    <source>
        <strain evidence="3">ES.061</strain>
    </source>
</reference>
<proteinExistence type="predicted"/>
<keyword evidence="1" id="KW-0732">Signal</keyword>
<dbReference type="GO" id="GO:0030288">
    <property type="term" value="C:outer membrane-bounded periplasmic space"/>
    <property type="evidence" value="ECO:0007669"/>
    <property type="project" value="TreeGrafter"/>
</dbReference>
<organism evidence="2 3">
    <name type="scientific">Nitratireductor aquibiodomus</name>
    <dbReference type="NCBI Taxonomy" id="204799"/>
    <lineage>
        <taxon>Bacteria</taxon>
        <taxon>Pseudomonadati</taxon>
        <taxon>Pseudomonadota</taxon>
        <taxon>Alphaproteobacteria</taxon>
        <taxon>Hyphomicrobiales</taxon>
        <taxon>Phyllobacteriaceae</taxon>
        <taxon>Nitratireductor</taxon>
    </lineage>
</organism>
<dbReference type="PANTHER" id="PTHR30006">
    <property type="entry name" value="THIAMINE-BINDING PERIPLASMIC PROTEIN-RELATED"/>
    <property type="match status" value="1"/>
</dbReference>
<dbReference type="Pfam" id="PF13531">
    <property type="entry name" value="SBP_bac_11"/>
    <property type="match status" value="1"/>
</dbReference>